<dbReference type="InterPro" id="IPR001304">
    <property type="entry name" value="C-type_lectin-like"/>
</dbReference>
<reference evidence="3" key="2">
    <citation type="submission" date="2022-10" db="EMBL/GenBank/DDBJ databases">
        <authorList>
            <consortium name="ENA_rothamsted_submissions"/>
            <consortium name="culmorum"/>
            <person name="King R."/>
        </authorList>
    </citation>
    <scope>NUCLEOTIDE SEQUENCE</scope>
</reference>
<name>A0A9N9RUX6_9DIPT</name>
<keyword evidence="1" id="KW-0732">Signal</keyword>
<dbReference type="SUPFAM" id="SSF56436">
    <property type="entry name" value="C-type lectin-like"/>
    <property type="match status" value="1"/>
</dbReference>
<dbReference type="Proteomes" id="UP001153620">
    <property type="component" value="Chromosome 2"/>
</dbReference>
<dbReference type="PROSITE" id="PS51257">
    <property type="entry name" value="PROKAR_LIPOPROTEIN"/>
    <property type="match status" value="1"/>
</dbReference>
<dbReference type="InterPro" id="IPR016187">
    <property type="entry name" value="CTDL_fold"/>
</dbReference>
<dbReference type="Gene3D" id="3.10.100.10">
    <property type="entry name" value="Mannose-Binding Protein A, subunit A"/>
    <property type="match status" value="1"/>
</dbReference>
<evidence type="ECO:0000313" key="4">
    <source>
        <dbReference type="Proteomes" id="UP001153620"/>
    </source>
</evidence>
<protein>
    <recommendedName>
        <fullName evidence="2">C-type lectin domain-containing protein</fullName>
    </recommendedName>
</protein>
<evidence type="ECO:0000313" key="3">
    <source>
        <dbReference type="EMBL" id="CAG9802947.1"/>
    </source>
</evidence>
<feature type="chain" id="PRO_5040169715" description="C-type lectin domain-containing protein" evidence="1">
    <location>
        <begin position="18"/>
        <end position="171"/>
    </location>
</feature>
<sequence length="171" mass="19655">MKFLVFFCAFFFIACYASDEQVAFVNIGSVNGTDSSGVNYQKTFYLPRYFRTTWMLARAMCKSYDLEFASADTLDEATTLVSFVKNNSGYVYVTALIGGLTLTPKSKTDWYWVNSGNKVAYDIPWYVTQPNNYEGKEQCLGIGRGYKDKFDFHDYKCMGEDLTFICQKIEY</sequence>
<organism evidence="3 4">
    <name type="scientific">Chironomus riparius</name>
    <dbReference type="NCBI Taxonomy" id="315576"/>
    <lineage>
        <taxon>Eukaryota</taxon>
        <taxon>Metazoa</taxon>
        <taxon>Ecdysozoa</taxon>
        <taxon>Arthropoda</taxon>
        <taxon>Hexapoda</taxon>
        <taxon>Insecta</taxon>
        <taxon>Pterygota</taxon>
        <taxon>Neoptera</taxon>
        <taxon>Endopterygota</taxon>
        <taxon>Diptera</taxon>
        <taxon>Nematocera</taxon>
        <taxon>Chironomoidea</taxon>
        <taxon>Chironomidae</taxon>
        <taxon>Chironominae</taxon>
        <taxon>Chironomus</taxon>
    </lineage>
</organism>
<accession>A0A9N9RUX6</accession>
<dbReference type="OrthoDB" id="6340082at2759"/>
<feature type="signal peptide" evidence="1">
    <location>
        <begin position="1"/>
        <end position="17"/>
    </location>
</feature>
<evidence type="ECO:0000256" key="1">
    <source>
        <dbReference type="SAM" id="SignalP"/>
    </source>
</evidence>
<dbReference type="CDD" id="cd00037">
    <property type="entry name" value="CLECT"/>
    <property type="match status" value="1"/>
</dbReference>
<keyword evidence="4" id="KW-1185">Reference proteome</keyword>
<evidence type="ECO:0000259" key="2">
    <source>
        <dbReference type="PROSITE" id="PS50041"/>
    </source>
</evidence>
<dbReference type="AlphaFoldDB" id="A0A9N9RUX6"/>
<dbReference type="InterPro" id="IPR016186">
    <property type="entry name" value="C-type_lectin-like/link_sf"/>
</dbReference>
<proteinExistence type="predicted"/>
<dbReference type="EMBL" id="OU895878">
    <property type="protein sequence ID" value="CAG9802947.1"/>
    <property type="molecule type" value="Genomic_DNA"/>
</dbReference>
<dbReference type="Pfam" id="PF00059">
    <property type="entry name" value="Lectin_C"/>
    <property type="match status" value="1"/>
</dbReference>
<dbReference type="PROSITE" id="PS50041">
    <property type="entry name" value="C_TYPE_LECTIN_2"/>
    <property type="match status" value="1"/>
</dbReference>
<reference evidence="3" key="1">
    <citation type="submission" date="2022-01" db="EMBL/GenBank/DDBJ databases">
        <authorList>
            <person name="King R."/>
        </authorList>
    </citation>
    <scope>NUCLEOTIDE SEQUENCE</scope>
</reference>
<feature type="domain" description="C-type lectin" evidence="2">
    <location>
        <begin position="40"/>
        <end position="157"/>
    </location>
</feature>
<gene>
    <name evidence="3" type="ORF">CHIRRI_LOCUS5852</name>
</gene>